<dbReference type="Proteomes" id="UP001345219">
    <property type="component" value="Chromosome 7"/>
</dbReference>
<comment type="caution">
    <text evidence="4">The sequence shown here is derived from an EMBL/GenBank/DDBJ whole genome shotgun (WGS) entry which is preliminary data.</text>
</comment>
<feature type="domain" description="LOB" evidence="3">
    <location>
        <begin position="47"/>
        <end position="148"/>
    </location>
</feature>
<reference evidence="4 5" key="1">
    <citation type="journal article" date="2023" name="Hortic Res">
        <title>Pangenome of water caltrop reveals structural variations and asymmetric subgenome divergence after allopolyploidization.</title>
        <authorList>
            <person name="Zhang X."/>
            <person name="Chen Y."/>
            <person name="Wang L."/>
            <person name="Yuan Y."/>
            <person name="Fang M."/>
            <person name="Shi L."/>
            <person name="Lu R."/>
            <person name="Comes H.P."/>
            <person name="Ma Y."/>
            <person name="Chen Y."/>
            <person name="Huang G."/>
            <person name="Zhou Y."/>
            <person name="Zheng Z."/>
            <person name="Qiu Y."/>
        </authorList>
    </citation>
    <scope>NUCLEOTIDE SEQUENCE [LARGE SCALE GENOMIC DNA]</scope>
    <source>
        <tissue evidence="4">Roots</tissue>
    </source>
</reference>
<gene>
    <name evidence="4" type="ORF">SAY87_007915</name>
</gene>
<dbReference type="PANTHER" id="PTHR31301">
    <property type="entry name" value="LOB DOMAIN-CONTAINING PROTEIN 4-RELATED"/>
    <property type="match status" value="1"/>
</dbReference>
<evidence type="ECO:0000313" key="5">
    <source>
        <dbReference type="Proteomes" id="UP001345219"/>
    </source>
</evidence>
<organism evidence="4 5">
    <name type="scientific">Trapa incisa</name>
    <dbReference type="NCBI Taxonomy" id="236973"/>
    <lineage>
        <taxon>Eukaryota</taxon>
        <taxon>Viridiplantae</taxon>
        <taxon>Streptophyta</taxon>
        <taxon>Embryophyta</taxon>
        <taxon>Tracheophyta</taxon>
        <taxon>Spermatophyta</taxon>
        <taxon>Magnoliopsida</taxon>
        <taxon>eudicotyledons</taxon>
        <taxon>Gunneridae</taxon>
        <taxon>Pentapetalae</taxon>
        <taxon>rosids</taxon>
        <taxon>malvids</taxon>
        <taxon>Myrtales</taxon>
        <taxon>Lythraceae</taxon>
        <taxon>Trapa</taxon>
    </lineage>
</organism>
<evidence type="ECO:0000256" key="2">
    <source>
        <dbReference type="SAM" id="MobiDB-lite"/>
    </source>
</evidence>
<evidence type="ECO:0000256" key="1">
    <source>
        <dbReference type="ARBA" id="ARBA00005474"/>
    </source>
</evidence>
<feature type="region of interest" description="Disordered" evidence="2">
    <location>
        <begin position="188"/>
        <end position="212"/>
    </location>
</feature>
<name>A0AAN7KCD0_9MYRT</name>
<sequence length="212" mass="23054">MERERLEEVGKKIKREANAAASSSSSHPVGTSRHVLAPYGTLMNTITPCAACKLLRRRCAQECPFFPYFSPHEPQKFASVHKVFGASNVSKMLMEVPEIQRADAANSLIYEANLRLQDPVYGSVRAISALQQQVQSLQAELNAVRAEILKYNYASDATTFPYSSSDAISLSSLHGVNIVAVAALPPGSQRQPPLPPATDFGSISSENIPYFG</sequence>
<dbReference type="EMBL" id="JAXIOK010000007">
    <property type="protein sequence ID" value="KAK4766273.1"/>
    <property type="molecule type" value="Genomic_DNA"/>
</dbReference>
<dbReference type="Pfam" id="PF03195">
    <property type="entry name" value="LOB"/>
    <property type="match status" value="1"/>
</dbReference>
<evidence type="ECO:0000313" key="4">
    <source>
        <dbReference type="EMBL" id="KAK4766273.1"/>
    </source>
</evidence>
<proteinExistence type="inferred from homology"/>
<dbReference type="AlphaFoldDB" id="A0AAN7KCD0"/>
<protein>
    <recommendedName>
        <fullName evidence="3">LOB domain-containing protein</fullName>
    </recommendedName>
</protein>
<comment type="similarity">
    <text evidence="1">Belongs to the LOB domain-containing protein family.</text>
</comment>
<evidence type="ECO:0000259" key="3">
    <source>
        <dbReference type="PROSITE" id="PS50891"/>
    </source>
</evidence>
<dbReference type="PANTHER" id="PTHR31301:SF87">
    <property type="entry name" value="LOB DOMAIN-CONTAINING PROTEIN 15"/>
    <property type="match status" value="1"/>
</dbReference>
<feature type="compositionally biased region" description="Basic and acidic residues" evidence="2">
    <location>
        <begin position="1"/>
        <end position="17"/>
    </location>
</feature>
<accession>A0AAN7KCD0</accession>
<feature type="compositionally biased region" description="Polar residues" evidence="2">
    <location>
        <begin position="201"/>
        <end position="212"/>
    </location>
</feature>
<dbReference type="PROSITE" id="PS50891">
    <property type="entry name" value="LOB"/>
    <property type="match status" value="1"/>
</dbReference>
<keyword evidence="5" id="KW-1185">Reference proteome</keyword>
<feature type="region of interest" description="Disordered" evidence="2">
    <location>
        <begin position="1"/>
        <end position="30"/>
    </location>
</feature>
<dbReference type="InterPro" id="IPR004883">
    <property type="entry name" value="LOB"/>
</dbReference>